<feature type="chain" id="PRO_5009193032" evidence="1">
    <location>
        <begin position="20"/>
        <end position="164"/>
    </location>
</feature>
<evidence type="ECO:0000313" key="2">
    <source>
        <dbReference type="EMBL" id="OEU16740.1"/>
    </source>
</evidence>
<dbReference type="OrthoDB" id="45277at2759"/>
<protein>
    <submittedName>
        <fullName evidence="2">Uncharacterized protein</fullName>
    </submittedName>
</protein>
<sequence length="164" mass="17514">MKTSFAFVLLCSQAFAVLGFTTVSRPSSCISISSTQRYMFGGAGGASPTEDDPAAEASIVQGAAAMNMSVDEYKLAMRAREQLVKTMDSKIVNAGDKGTIYVERDVNNPPKQFDITITEAGKALGREAVSKELVKTLESAKIAAGKGRQEAQQDMLKWVQGQAP</sequence>
<reference evidence="2 3" key="1">
    <citation type="submission" date="2016-09" db="EMBL/GenBank/DDBJ databases">
        <title>Extensive genetic diversity and differential bi-allelic expression allows diatom success in the polar Southern Ocean.</title>
        <authorList>
            <consortium name="DOE Joint Genome Institute"/>
            <person name="Mock T."/>
            <person name="Otillar R.P."/>
            <person name="Strauss J."/>
            <person name="Dupont C."/>
            <person name="Frickenhaus S."/>
            <person name="Maumus F."/>
            <person name="Mcmullan M."/>
            <person name="Sanges R."/>
            <person name="Schmutz J."/>
            <person name="Toseland A."/>
            <person name="Valas R."/>
            <person name="Veluchamy A."/>
            <person name="Ward B.J."/>
            <person name="Allen A."/>
            <person name="Barry K."/>
            <person name="Falciatore A."/>
            <person name="Ferrante M."/>
            <person name="Fortunato A.E."/>
            <person name="Gloeckner G."/>
            <person name="Gruber A."/>
            <person name="Hipkin R."/>
            <person name="Janech M."/>
            <person name="Kroth P."/>
            <person name="Leese F."/>
            <person name="Lindquist E."/>
            <person name="Lyon B.R."/>
            <person name="Martin J."/>
            <person name="Mayer C."/>
            <person name="Parker M."/>
            <person name="Quesneville H."/>
            <person name="Raymond J."/>
            <person name="Uhlig C."/>
            <person name="Valentin K.U."/>
            <person name="Worden A.Z."/>
            <person name="Armbrust E.V."/>
            <person name="Bowler C."/>
            <person name="Green B."/>
            <person name="Moulton V."/>
            <person name="Van Oosterhout C."/>
            <person name="Grigoriev I."/>
        </authorList>
    </citation>
    <scope>NUCLEOTIDE SEQUENCE [LARGE SCALE GENOMIC DNA]</scope>
    <source>
        <strain evidence="2 3">CCMP1102</strain>
    </source>
</reference>
<dbReference type="Proteomes" id="UP000095751">
    <property type="component" value="Unassembled WGS sequence"/>
</dbReference>
<evidence type="ECO:0000256" key="1">
    <source>
        <dbReference type="SAM" id="SignalP"/>
    </source>
</evidence>
<dbReference type="EMBL" id="KV784358">
    <property type="protein sequence ID" value="OEU16740.1"/>
    <property type="molecule type" value="Genomic_DNA"/>
</dbReference>
<dbReference type="AlphaFoldDB" id="A0A1E7FF04"/>
<gene>
    <name evidence="2" type="ORF">FRACYDRAFT_269094</name>
</gene>
<evidence type="ECO:0000313" key="3">
    <source>
        <dbReference type="Proteomes" id="UP000095751"/>
    </source>
</evidence>
<name>A0A1E7FF04_9STRA</name>
<dbReference type="KEGG" id="fcy:FRACYDRAFT_269094"/>
<organism evidence="2 3">
    <name type="scientific">Fragilariopsis cylindrus CCMP1102</name>
    <dbReference type="NCBI Taxonomy" id="635003"/>
    <lineage>
        <taxon>Eukaryota</taxon>
        <taxon>Sar</taxon>
        <taxon>Stramenopiles</taxon>
        <taxon>Ochrophyta</taxon>
        <taxon>Bacillariophyta</taxon>
        <taxon>Bacillariophyceae</taxon>
        <taxon>Bacillariophycidae</taxon>
        <taxon>Bacillariales</taxon>
        <taxon>Bacillariaceae</taxon>
        <taxon>Fragilariopsis</taxon>
    </lineage>
</organism>
<accession>A0A1E7FF04</accession>
<keyword evidence="1" id="KW-0732">Signal</keyword>
<keyword evidence="3" id="KW-1185">Reference proteome</keyword>
<proteinExistence type="predicted"/>
<feature type="signal peptide" evidence="1">
    <location>
        <begin position="1"/>
        <end position="19"/>
    </location>
</feature>
<dbReference type="InParanoid" id="A0A1E7FF04"/>